<dbReference type="AlphaFoldDB" id="A0A8H6KNJ8"/>
<sequence length="932" mass="103795">MTTSDANRPEGVGEESFRDAIGAPGAVVVFERVARASQAPKDDPAPSNAKGVIGLSALLQKCGRSEDSEWESVTMADIKKAMVDIGIGRATNQIDFWSNGSRKLLDDGLTFPHYIQAVWVKTASTTKSIRVIYDLRKGFDEQTVQEVYKSGNFTIKFVQVQGKTGDGEVGVGSMLIMKSPPKDKSHDGLRGFDEIKAWVLSSFRTSIDTMSQLARKHQFCLRDGTPVADTMTFKHYVDMLDESCPFDVNVPSINLRFKDVDSAFNGGDAAKAALAAMALSPPTQIEAPAALVAAASAPGFMERNPSKIMEMAKIEMSTNASSPASLDEANWSRVMKNCNVMHGWYLDRQTNQIKMAPKPAFALKTGLNLHLPEREHKPVNRNSDRCCAPDAIPNYFVNDGTKIDIIVVEDDMRSSMVRNNFEKSSVDAKTGGGYASLGIGVTAGSSREIQKGTKKEKKKFAQKMIGQYMLPRVTLILNPDDLIVTDEAKEAAKEIEDKKDGALIRKFHQRFGEFFSHEVTIGGMLTSTKTWEGSETIKDEKKKEDFKQTIGLAVTTPVDIGLESKSDKTVGQDESLTAASRDTTDRVVFEAVGGNTILASNPQQWCATVGNHDNWRRAELKRLIESMADSASRDMKDIVKWFSREVPPPVSQFMQIPPLRDAFVQLRLKNMTSDDKYQYLVYQHHKKPTSIKITSNPSIVPKIFRGPRVIPYDDTWGPQDGIWVIKHRDDGVLVDGSRVTIRTTDFEHRFLSVLRTSEYFFTPCITTSGHEPVWRVRFLKDHTKPLPQSKSMKGLPVKENGRFCLTYEFADNPYGFRDFTKDERGFSERVAPRTGCGRLVLVRPSGTAQGWEDRTIFLLDTESRDAEGTVRVDGNTDVKVTAAMFYLDILASDGSDREKDILIPEDTENAEEDAMKMMRVKTEPAPHVNGRH</sequence>
<dbReference type="Pfam" id="PF01823">
    <property type="entry name" value="MACPF"/>
    <property type="match status" value="1"/>
</dbReference>
<evidence type="ECO:0000313" key="3">
    <source>
        <dbReference type="Proteomes" id="UP000639643"/>
    </source>
</evidence>
<dbReference type="Proteomes" id="UP000639643">
    <property type="component" value="Unassembled WGS sequence"/>
</dbReference>
<keyword evidence="3" id="KW-1185">Reference proteome</keyword>
<proteinExistence type="predicted"/>
<gene>
    <name evidence="2" type="ORF">CMUS01_06097</name>
</gene>
<comment type="caution">
    <text evidence="2">The sequence shown here is derived from an EMBL/GenBank/DDBJ whole genome shotgun (WGS) entry which is preliminary data.</text>
</comment>
<name>A0A8H6KNJ8_9PEZI</name>
<dbReference type="EMBL" id="WIGM01000193">
    <property type="protein sequence ID" value="KAF6834625.1"/>
    <property type="molecule type" value="Genomic_DNA"/>
</dbReference>
<evidence type="ECO:0000313" key="2">
    <source>
        <dbReference type="EMBL" id="KAF6834625.1"/>
    </source>
</evidence>
<reference evidence="2" key="1">
    <citation type="journal article" date="2020" name="Phytopathology">
        <title>Genome Sequence Resources of Colletotrichum truncatum, C. plurivorum, C. musicola, and C. sojae: Four Species Pathogenic to Soybean (Glycine max).</title>
        <authorList>
            <person name="Rogerio F."/>
            <person name="Boufleur T.R."/>
            <person name="Ciampi-Guillardi M."/>
            <person name="Sukno S.A."/>
            <person name="Thon M.R."/>
            <person name="Massola Junior N.S."/>
            <person name="Baroncelli R."/>
        </authorList>
    </citation>
    <scope>NUCLEOTIDE SEQUENCE</scope>
    <source>
        <strain evidence="2">LFN0074</strain>
    </source>
</reference>
<feature type="domain" description="MACPF" evidence="1">
    <location>
        <begin position="447"/>
        <end position="610"/>
    </location>
</feature>
<organism evidence="2 3">
    <name type="scientific">Colletotrichum musicola</name>
    <dbReference type="NCBI Taxonomy" id="2175873"/>
    <lineage>
        <taxon>Eukaryota</taxon>
        <taxon>Fungi</taxon>
        <taxon>Dikarya</taxon>
        <taxon>Ascomycota</taxon>
        <taxon>Pezizomycotina</taxon>
        <taxon>Sordariomycetes</taxon>
        <taxon>Hypocreomycetidae</taxon>
        <taxon>Glomerellales</taxon>
        <taxon>Glomerellaceae</taxon>
        <taxon>Colletotrichum</taxon>
        <taxon>Colletotrichum orchidearum species complex</taxon>
    </lineage>
</organism>
<accession>A0A8H6KNJ8</accession>
<evidence type="ECO:0000259" key="1">
    <source>
        <dbReference type="Pfam" id="PF01823"/>
    </source>
</evidence>
<dbReference type="InterPro" id="IPR020864">
    <property type="entry name" value="MACPF"/>
</dbReference>
<dbReference type="OrthoDB" id="2562973at2759"/>
<protein>
    <recommendedName>
        <fullName evidence="1">MACPF domain-containing protein</fullName>
    </recommendedName>
</protein>